<evidence type="ECO:0000256" key="1">
    <source>
        <dbReference type="SAM" id="MobiDB-lite"/>
    </source>
</evidence>
<feature type="region of interest" description="Disordered" evidence="1">
    <location>
        <begin position="769"/>
        <end position="793"/>
    </location>
</feature>
<gene>
    <name evidence="3" type="primary">LOC108558179</name>
</gene>
<feature type="compositionally biased region" description="Basic and acidic residues" evidence="1">
    <location>
        <begin position="164"/>
        <end position="177"/>
    </location>
</feature>
<feature type="compositionally biased region" description="Basic and acidic residues" evidence="1">
    <location>
        <begin position="775"/>
        <end position="787"/>
    </location>
</feature>
<dbReference type="GeneID" id="108558179"/>
<dbReference type="Proteomes" id="UP000695000">
    <property type="component" value="Unplaced"/>
</dbReference>
<feature type="region of interest" description="Disordered" evidence="1">
    <location>
        <begin position="575"/>
        <end position="601"/>
    </location>
</feature>
<name>A0ABM1M7E6_NICVS</name>
<reference evidence="3" key="1">
    <citation type="submission" date="2025-08" db="UniProtKB">
        <authorList>
            <consortium name="RefSeq"/>
        </authorList>
    </citation>
    <scope>IDENTIFICATION</scope>
    <source>
        <tissue evidence="3">Whole Larva</tissue>
    </source>
</reference>
<organism evidence="2 3">
    <name type="scientific">Nicrophorus vespilloides</name>
    <name type="common">Boreal carrion beetle</name>
    <dbReference type="NCBI Taxonomy" id="110193"/>
    <lineage>
        <taxon>Eukaryota</taxon>
        <taxon>Metazoa</taxon>
        <taxon>Ecdysozoa</taxon>
        <taxon>Arthropoda</taxon>
        <taxon>Hexapoda</taxon>
        <taxon>Insecta</taxon>
        <taxon>Pterygota</taxon>
        <taxon>Neoptera</taxon>
        <taxon>Endopterygota</taxon>
        <taxon>Coleoptera</taxon>
        <taxon>Polyphaga</taxon>
        <taxon>Staphyliniformia</taxon>
        <taxon>Silphidae</taxon>
        <taxon>Nicrophorinae</taxon>
        <taxon>Nicrophorus</taxon>
    </lineage>
</organism>
<feature type="compositionally biased region" description="Basic and acidic residues" evidence="1">
    <location>
        <begin position="847"/>
        <end position="874"/>
    </location>
</feature>
<proteinExistence type="predicted"/>
<feature type="region of interest" description="Disordered" evidence="1">
    <location>
        <begin position="495"/>
        <end position="523"/>
    </location>
</feature>
<feature type="compositionally biased region" description="Low complexity" evidence="1">
    <location>
        <begin position="505"/>
        <end position="518"/>
    </location>
</feature>
<feature type="compositionally biased region" description="Low complexity" evidence="1">
    <location>
        <begin position="1"/>
        <end position="18"/>
    </location>
</feature>
<accession>A0ABM1M7E6</accession>
<feature type="region of interest" description="Disordered" evidence="1">
    <location>
        <begin position="843"/>
        <end position="874"/>
    </location>
</feature>
<feature type="compositionally biased region" description="Basic and acidic residues" evidence="1">
    <location>
        <begin position="413"/>
        <end position="429"/>
    </location>
</feature>
<keyword evidence="2" id="KW-1185">Reference proteome</keyword>
<feature type="region of interest" description="Disordered" evidence="1">
    <location>
        <begin position="87"/>
        <end position="429"/>
    </location>
</feature>
<dbReference type="RefSeq" id="XP_017770496.1">
    <property type="nucleotide sequence ID" value="XM_017915007.1"/>
</dbReference>
<evidence type="ECO:0000313" key="2">
    <source>
        <dbReference type="Proteomes" id="UP000695000"/>
    </source>
</evidence>
<feature type="compositionally biased region" description="Polar residues" evidence="1">
    <location>
        <begin position="210"/>
        <end position="224"/>
    </location>
</feature>
<feature type="region of interest" description="Disordered" evidence="1">
    <location>
        <begin position="1"/>
        <end position="42"/>
    </location>
</feature>
<sequence>MSTAVSGGHHSGAGSLSLMSCVRESSPPQDAAPEYETEKNVSSKRKFWNPRKWFKRKSTKVTEEAVIENNTSIVIGGGSTEALETTLRSRSTSELSISEEQTRRRSTGGGGGTPMHPGLSVSHDSVFHSPQSGSDLELDGAQSSSSLSISHQPTQQNIRLQTELNERLRLRRTRGDTSEDDEGLPRSPCNSPTAADGHHLDKSKDHPTKSHSTCSDGSLLSMGSSEMDEDLSIGGGQHSRHSSKLSLHEKRTPEDEVVSEWGPNQSASAAPLNHSAAHHKVAVRPKRTHGAPRRRRVAGPVLPTTPEVNEDSSVRSISPEGGNSTRETVTELYSRGRQTAVTDAKLKCSSLPPGLAGPGLDGNKLSRSRSNAGVVRSHDALEEEDCADGKKSEGSFFGRIFPRRSGKKKKAKEQKEDKKEAVKEEAKKVEVSCEPFEKNTIVVDGNLAIRPNALRSGPASRQRVQPIEIPVAAAADIQEETSSPLHAELESHFKSKRVTPNQQESPVPLSVSPPASAAITSKVPWSQESRQYTKFTSTKYSESVQESKTKVRIAGLSSLQQRVLSLNEDDAENSFKSLTNLPTDNEKPAKPLAKSHSFKATKTSYQQQAQITLNLRSEDKESLIFKSISLDSVQNERVVESVNEAKVEVTESNDITITGPSHNKAIVNICAAPEVKEQPQQQISVTKIHLKPSTEEIVLEKPRKFSNDSIELEDEDVKRFSNEHVEIVVKKEATPVVTITPMPTSRYKKHTESMKRALVVSEKPVLKVKSNSFEKPSEPKTPEETTKSQENLCSDYSQVIRRKSMIKPKHDEEPELMKVFARRSLKLKDVDSEAISQQVNQMVQENSESKTSRDSDKENCSDSSPLEERKKLSDSVEVTFRKHQHTNNNKNSSTPIYQRTVSLHQPSVKTSDAKQILKQISAVERPKTETWISSTNNNNNNNGGGKMELKEQIDSSEIIANISEKKSDIITEFNVIPKNFNQRKAEWEKRAKEGIRKAVP</sequence>
<feature type="compositionally biased region" description="Low complexity" evidence="1">
    <location>
        <begin position="87"/>
        <end position="99"/>
    </location>
</feature>
<protein>
    <submittedName>
        <fullName evidence="3">Uncharacterized protein LOC108558179 isoform X1</fullName>
    </submittedName>
</protein>
<feature type="compositionally biased region" description="Basic and acidic residues" evidence="1">
    <location>
        <begin position="196"/>
        <end position="208"/>
    </location>
</feature>
<feature type="compositionally biased region" description="Basic residues" evidence="1">
    <location>
        <begin position="276"/>
        <end position="297"/>
    </location>
</feature>
<evidence type="ECO:0000313" key="3">
    <source>
        <dbReference type="RefSeq" id="XP_017770496.1"/>
    </source>
</evidence>
<feature type="compositionally biased region" description="Basic residues" evidence="1">
    <location>
        <begin position="401"/>
        <end position="412"/>
    </location>
</feature>